<dbReference type="EMBL" id="WUML01000002">
    <property type="protein sequence ID" value="MXN99457.1"/>
    <property type="molecule type" value="Genomic_DNA"/>
</dbReference>
<dbReference type="OrthoDB" id="8420111at2"/>
<accession>A0A6N8TE19</accession>
<protein>
    <submittedName>
        <fullName evidence="1">Uncharacterized protein</fullName>
    </submittedName>
</protein>
<sequence length="161" mass="17555">MKKIVTGTIAALAVLVCTGLPALGGEVRIEIDAEGYSEADAMVALEIFRRNCRPLGDEFWSDVTEARVDIRQETAPHRLARGWKADVHLSLKYSDEPQVGPSYASGAGILRGHTLHYNLGGGETPGFLATKQSSQYLCGLSFDDKGDDLFVPVPEFIFLDR</sequence>
<comment type="caution">
    <text evidence="1">The sequence shown here is derived from an EMBL/GenBank/DDBJ whole genome shotgun (WGS) entry which is preliminary data.</text>
</comment>
<dbReference type="AlphaFoldDB" id="A0A6N8TE19"/>
<gene>
    <name evidence="1" type="ORF">GR156_04040</name>
</gene>
<evidence type="ECO:0000313" key="1">
    <source>
        <dbReference type="EMBL" id="MXN99457.1"/>
    </source>
</evidence>
<name>A0A6N8TE19_SHIZO</name>
<proteinExistence type="predicted"/>
<reference evidence="1 2" key="1">
    <citation type="submission" date="2019-12" db="EMBL/GenBank/DDBJ databases">
        <title>Shinella granuli gen. nov., sp. nov., and proposal of the reclassification of Zoogloea ramigera ATCC 19623 as Shinella zoogloeoides sp. nov.</title>
        <authorList>
            <person name="Gao J."/>
        </authorList>
    </citation>
    <scope>NUCLEOTIDE SEQUENCE [LARGE SCALE GENOMIC DNA]</scope>
    <source>
        <strain evidence="1 2">DSM 287</strain>
    </source>
</reference>
<dbReference type="Proteomes" id="UP000440304">
    <property type="component" value="Unassembled WGS sequence"/>
</dbReference>
<organism evidence="1 2">
    <name type="scientific">Shinella zoogloeoides</name>
    <name type="common">Crabtreella saccharophila</name>
    <dbReference type="NCBI Taxonomy" id="352475"/>
    <lineage>
        <taxon>Bacteria</taxon>
        <taxon>Pseudomonadati</taxon>
        <taxon>Pseudomonadota</taxon>
        <taxon>Alphaproteobacteria</taxon>
        <taxon>Hyphomicrobiales</taxon>
        <taxon>Rhizobiaceae</taxon>
        <taxon>Shinella</taxon>
    </lineage>
</organism>
<evidence type="ECO:0000313" key="2">
    <source>
        <dbReference type="Proteomes" id="UP000440304"/>
    </source>
</evidence>
<dbReference type="RefSeq" id="WP_160784864.1">
    <property type="nucleotide sequence ID" value="NZ_CP086610.1"/>
</dbReference>